<feature type="domain" description="Tail specific protease N-terminal" evidence="1">
    <location>
        <begin position="14"/>
        <end position="101"/>
    </location>
</feature>
<gene>
    <name evidence="2" type="ORF">B1A_10809</name>
</gene>
<name>T1BZB3_9ZZZZ</name>
<accession>T1BZB3</accession>
<dbReference type="AlphaFoldDB" id="T1BZB3"/>
<keyword evidence="2" id="KW-0378">Hydrolase</keyword>
<evidence type="ECO:0000313" key="2">
    <source>
        <dbReference type="EMBL" id="EQD58374.1"/>
    </source>
</evidence>
<evidence type="ECO:0000259" key="1">
    <source>
        <dbReference type="Pfam" id="PF17804"/>
    </source>
</evidence>
<feature type="non-terminal residue" evidence="2">
    <location>
        <position position="1"/>
    </location>
</feature>
<feature type="non-terminal residue" evidence="2">
    <location>
        <position position="103"/>
    </location>
</feature>
<protein>
    <submittedName>
        <fullName evidence="2">Tail-specific protease</fullName>
    </submittedName>
</protein>
<keyword evidence="2" id="KW-0645">Protease</keyword>
<reference evidence="2" key="1">
    <citation type="submission" date="2013-08" db="EMBL/GenBank/DDBJ databases">
        <authorList>
            <person name="Mendez C."/>
            <person name="Richter M."/>
            <person name="Ferrer M."/>
            <person name="Sanchez J."/>
        </authorList>
    </citation>
    <scope>NUCLEOTIDE SEQUENCE</scope>
</reference>
<organism evidence="2">
    <name type="scientific">mine drainage metagenome</name>
    <dbReference type="NCBI Taxonomy" id="410659"/>
    <lineage>
        <taxon>unclassified sequences</taxon>
        <taxon>metagenomes</taxon>
        <taxon>ecological metagenomes</taxon>
    </lineage>
</organism>
<dbReference type="GO" id="GO:0008233">
    <property type="term" value="F:peptidase activity"/>
    <property type="evidence" value="ECO:0007669"/>
    <property type="project" value="UniProtKB-KW"/>
</dbReference>
<reference evidence="2" key="2">
    <citation type="journal article" date="2014" name="ISME J.">
        <title>Microbial stratification in low pH oxic and suboxic macroscopic growths along an acid mine drainage.</title>
        <authorList>
            <person name="Mendez-Garcia C."/>
            <person name="Mesa V."/>
            <person name="Sprenger R.R."/>
            <person name="Richter M."/>
            <person name="Diez M.S."/>
            <person name="Solano J."/>
            <person name="Bargiela R."/>
            <person name="Golyshina O.V."/>
            <person name="Manteca A."/>
            <person name="Ramos J.L."/>
            <person name="Gallego J.R."/>
            <person name="Llorente I."/>
            <person name="Martins Dos Santos V.A."/>
            <person name="Jensen O.N."/>
            <person name="Pelaez A.I."/>
            <person name="Sanchez J."/>
            <person name="Ferrer M."/>
        </authorList>
    </citation>
    <scope>NUCLEOTIDE SEQUENCE</scope>
</reference>
<dbReference type="InterPro" id="IPR040573">
    <property type="entry name" value="TSP_N"/>
</dbReference>
<dbReference type="EMBL" id="AUZX01007706">
    <property type="protein sequence ID" value="EQD58374.1"/>
    <property type="molecule type" value="Genomic_DNA"/>
</dbReference>
<sequence length="103" mass="11955">PDATQRAVARKVGQILTRYQYSDPKINAKFSQLVFARYLHFLDPEHVYFLASDVRDFDARYGGDFAQLLEAGKLDPAFLIFQRFRQLSSARLRYAIRVLAKEP</sequence>
<dbReference type="GO" id="GO:0006508">
    <property type="term" value="P:proteolysis"/>
    <property type="evidence" value="ECO:0007669"/>
    <property type="project" value="UniProtKB-KW"/>
</dbReference>
<comment type="caution">
    <text evidence="2">The sequence shown here is derived from an EMBL/GenBank/DDBJ whole genome shotgun (WGS) entry which is preliminary data.</text>
</comment>
<dbReference type="Pfam" id="PF17804">
    <property type="entry name" value="TSP_NTD"/>
    <property type="match status" value="1"/>
</dbReference>
<proteinExistence type="predicted"/>